<evidence type="ECO:0000313" key="1">
    <source>
        <dbReference type="EMBL" id="KAJ7533197.1"/>
    </source>
</evidence>
<accession>A0ACC2BU17</accession>
<evidence type="ECO:0000313" key="2">
    <source>
        <dbReference type="Proteomes" id="UP001162992"/>
    </source>
</evidence>
<comment type="caution">
    <text evidence="1">The sequence shown here is derived from an EMBL/GenBank/DDBJ whole genome shotgun (WGS) entry which is preliminary data.</text>
</comment>
<dbReference type="Proteomes" id="UP001162992">
    <property type="component" value="Chromosome 13"/>
</dbReference>
<keyword evidence="2" id="KW-1185">Reference proteome</keyword>
<sequence length="378" mass="40242">MAKALLPLRSSCSPLFSFCSPPPAAPSLRIPSFALLPPLLHVRHHHPEVLVHHCFLPLRSFPRLPLHRRAHGTRGSSDAVKNEKVLSIGFLGLGIMGTAMARNLIKSGCQWTLCSHDVMVWNRTANKCEVLVSEGAKLGSSPEQVAGSCDITFAMLADPTAAKEVAWGKGGAVFGLGPEKGYVDVSTVDEETSKAISERVKSSGALYLEAPVSGSKKPAEEGKLIFLTAGDKLLYERVCPLLNVMGKSRFYLGEVGNGATMKLIVNMLMGSMMASLSEGLVLGSKVGLDPRTIIEVISEGAISAPMFSLKGPTMLKGDYEPAFPLKHQQKDLHLALALAEKVAQSTPVAAAANELYKLAKSTGLGDKDFSAVIEAVKS</sequence>
<dbReference type="EMBL" id="CM055104">
    <property type="protein sequence ID" value="KAJ7533197.1"/>
    <property type="molecule type" value="Genomic_DNA"/>
</dbReference>
<proteinExistence type="predicted"/>
<organism evidence="1 2">
    <name type="scientific">Diphasiastrum complanatum</name>
    <name type="common">Issler's clubmoss</name>
    <name type="synonym">Lycopodium complanatum</name>
    <dbReference type="NCBI Taxonomy" id="34168"/>
    <lineage>
        <taxon>Eukaryota</taxon>
        <taxon>Viridiplantae</taxon>
        <taxon>Streptophyta</taxon>
        <taxon>Embryophyta</taxon>
        <taxon>Tracheophyta</taxon>
        <taxon>Lycopodiopsida</taxon>
        <taxon>Lycopodiales</taxon>
        <taxon>Lycopodiaceae</taxon>
        <taxon>Lycopodioideae</taxon>
        <taxon>Diphasiastrum</taxon>
    </lineage>
</organism>
<name>A0ACC2BU17_DIPCM</name>
<protein>
    <submittedName>
        <fullName evidence="1">Uncharacterized protein</fullName>
    </submittedName>
</protein>
<reference evidence="2" key="1">
    <citation type="journal article" date="2024" name="Proc. Natl. Acad. Sci. U.S.A.">
        <title>Extraordinary preservation of gene collinearity over three hundred million years revealed in homosporous lycophytes.</title>
        <authorList>
            <person name="Li C."/>
            <person name="Wickell D."/>
            <person name="Kuo L.Y."/>
            <person name="Chen X."/>
            <person name="Nie B."/>
            <person name="Liao X."/>
            <person name="Peng D."/>
            <person name="Ji J."/>
            <person name="Jenkins J."/>
            <person name="Williams M."/>
            <person name="Shu S."/>
            <person name="Plott C."/>
            <person name="Barry K."/>
            <person name="Rajasekar S."/>
            <person name="Grimwood J."/>
            <person name="Han X."/>
            <person name="Sun S."/>
            <person name="Hou Z."/>
            <person name="He W."/>
            <person name="Dai G."/>
            <person name="Sun C."/>
            <person name="Schmutz J."/>
            <person name="Leebens-Mack J.H."/>
            <person name="Li F.W."/>
            <person name="Wang L."/>
        </authorList>
    </citation>
    <scope>NUCLEOTIDE SEQUENCE [LARGE SCALE GENOMIC DNA]</scope>
    <source>
        <strain evidence="2">cv. PW_Plant_1</strain>
    </source>
</reference>
<gene>
    <name evidence="1" type="ORF">O6H91_13G037200</name>
</gene>